<protein>
    <submittedName>
        <fullName evidence="2">PIR Superfamily Protein</fullName>
    </submittedName>
</protein>
<dbReference type="EMBL" id="FLQV01002864">
    <property type="protein sequence ID" value="SBT01905.1"/>
    <property type="molecule type" value="Genomic_DNA"/>
</dbReference>
<reference evidence="3" key="1">
    <citation type="submission" date="2016-05" db="EMBL/GenBank/DDBJ databases">
        <authorList>
            <person name="Naeem Raeece"/>
        </authorList>
    </citation>
    <scope>NUCLEOTIDE SEQUENCE [LARGE SCALE GENOMIC DNA]</scope>
</reference>
<gene>
    <name evidence="2" type="ORF">POVCU1_070710</name>
</gene>
<feature type="region of interest" description="Disordered" evidence="1">
    <location>
        <begin position="204"/>
        <end position="228"/>
    </location>
</feature>
<organism evidence="2 3">
    <name type="scientific">Plasmodium ovale curtisi</name>
    <dbReference type="NCBI Taxonomy" id="864141"/>
    <lineage>
        <taxon>Eukaryota</taxon>
        <taxon>Sar</taxon>
        <taxon>Alveolata</taxon>
        <taxon>Apicomplexa</taxon>
        <taxon>Aconoidasida</taxon>
        <taxon>Haemosporida</taxon>
        <taxon>Plasmodiidae</taxon>
        <taxon>Plasmodium</taxon>
        <taxon>Plasmodium (Plasmodium)</taxon>
    </lineage>
</organism>
<evidence type="ECO:0000256" key="1">
    <source>
        <dbReference type="SAM" id="MobiDB-lite"/>
    </source>
</evidence>
<proteinExistence type="predicted"/>
<sequence>MTEVLKFEKEIKDQINYSALERYVKNQTEDDKINNWLQLFQSKVEPYLTESSKDSAFDHDKRCKHFNYLINVIISKINSLSNNFGKIAEWSQKIKDWRNDYYGSDSNLKCNEFNKYFDSNQKNVDTFCEDSSFINNKLTNIQNSVHCQKIVNAMSTRKNDLIRVRVQNSRGGRITKINDECSTQFLDTIFTTFTCNSNLEQPYASDELDSSTQPGVGEVSSEELVSQT</sequence>
<dbReference type="Proteomes" id="UP000078546">
    <property type="component" value="Unassembled WGS sequence"/>
</dbReference>
<name>A0A1A8XB83_PLAOA</name>
<evidence type="ECO:0000313" key="3">
    <source>
        <dbReference type="Proteomes" id="UP000078546"/>
    </source>
</evidence>
<accession>A0A1A8XB83</accession>
<evidence type="ECO:0000313" key="2">
    <source>
        <dbReference type="EMBL" id="SBT01905.1"/>
    </source>
</evidence>
<dbReference type="AlphaFoldDB" id="A0A1A8XB83"/>